<evidence type="ECO:0000256" key="3">
    <source>
        <dbReference type="ARBA" id="ARBA00023002"/>
    </source>
</evidence>
<dbReference type="InterPro" id="IPR036188">
    <property type="entry name" value="FAD/NAD-bd_sf"/>
</dbReference>
<dbReference type="InterPro" id="IPR002938">
    <property type="entry name" value="FAD-bd"/>
</dbReference>
<accession>A0ABR4JBC7</accession>
<keyword evidence="2" id="KW-0274">FAD</keyword>
<dbReference type="Gene3D" id="3.30.9.10">
    <property type="entry name" value="D-Amino Acid Oxidase, subunit A, domain 2"/>
    <property type="match status" value="1"/>
</dbReference>
<name>A0ABR4JBC7_9EURO</name>
<dbReference type="Pfam" id="PF21274">
    <property type="entry name" value="Rng_hyd_C"/>
    <property type="match status" value="1"/>
</dbReference>
<dbReference type="PANTHER" id="PTHR43004">
    <property type="entry name" value="TRK SYSTEM POTASSIUM UPTAKE PROTEIN"/>
    <property type="match status" value="1"/>
</dbReference>
<protein>
    <submittedName>
        <fullName evidence="5">FAD binding domain-containing protein</fullName>
    </submittedName>
</protein>
<evidence type="ECO:0000259" key="4">
    <source>
        <dbReference type="Pfam" id="PF01494"/>
    </source>
</evidence>
<dbReference type="Gene3D" id="3.50.50.60">
    <property type="entry name" value="FAD/NAD(P)-binding domain"/>
    <property type="match status" value="1"/>
</dbReference>
<comment type="caution">
    <text evidence="5">The sequence shown here is derived from an EMBL/GenBank/DDBJ whole genome shotgun (WGS) entry which is preliminary data.</text>
</comment>
<organism evidence="5 6">
    <name type="scientific">Aspergillus pseudoustus</name>
    <dbReference type="NCBI Taxonomy" id="1810923"/>
    <lineage>
        <taxon>Eukaryota</taxon>
        <taxon>Fungi</taxon>
        <taxon>Dikarya</taxon>
        <taxon>Ascomycota</taxon>
        <taxon>Pezizomycotina</taxon>
        <taxon>Eurotiomycetes</taxon>
        <taxon>Eurotiomycetidae</taxon>
        <taxon>Eurotiales</taxon>
        <taxon>Aspergillaceae</taxon>
        <taxon>Aspergillus</taxon>
        <taxon>Aspergillus subgen. Nidulantes</taxon>
    </lineage>
</organism>
<feature type="domain" description="FAD-binding" evidence="4">
    <location>
        <begin position="8"/>
        <end position="373"/>
    </location>
</feature>
<gene>
    <name evidence="5" type="ORF">BJY01DRAFT_251979</name>
</gene>
<evidence type="ECO:0000313" key="6">
    <source>
        <dbReference type="Proteomes" id="UP001610446"/>
    </source>
</evidence>
<dbReference type="Pfam" id="PF01494">
    <property type="entry name" value="FAD_binding_3"/>
    <property type="match status" value="1"/>
</dbReference>
<dbReference type="Gene3D" id="3.40.30.120">
    <property type="match status" value="1"/>
</dbReference>
<dbReference type="Proteomes" id="UP001610446">
    <property type="component" value="Unassembled WGS sequence"/>
</dbReference>
<evidence type="ECO:0000256" key="1">
    <source>
        <dbReference type="ARBA" id="ARBA00022630"/>
    </source>
</evidence>
<dbReference type="PANTHER" id="PTHR43004:SF8">
    <property type="entry name" value="FAD-BINDING DOMAIN-CONTAINING PROTEIN-RELATED"/>
    <property type="match status" value="1"/>
</dbReference>
<proteinExistence type="predicted"/>
<evidence type="ECO:0000313" key="5">
    <source>
        <dbReference type="EMBL" id="KAL2836397.1"/>
    </source>
</evidence>
<dbReference type="InterPro" id="IPR050641">
    <property type="entry name" value="RIFMO-like"/>
</dbReference>
<keyword evidence="6" id="KW-1185">Reference proteome</keyword>
<keyword evidence="3" id="KW-0560">Oxidoreductase</keyword>
<evidence type="ECO:0000256" key="2">
    <source>
        <dbReference type="ARBA" id="ARBA00022827"/>
    </source>
</evidence>
<dbReference type="EMBL" id="JBFXLU010000179">
    <property type="protein sequence ID" value="KAL2836397.1"/>
    <property type="molecule type" value="Genomic_DNA"/>
</dbReference>
<dbReference type="SUPFAM" id="SSF51905">
    <property type="entry name" value="FAD/NAD(P)-binding domain"/>
    <property type="match status" value="1"/>
</dbReference>
<reference evidence="5 6" key="1">
    <citation type="submission" date="2024-07" db="EMBL/GenBank/DDBJ databases">
        <title>Section-level genome sequencing and comparative genomics of Aspergillus sections Usti and Cavernicolus.</title>
        <authorList>
            <consortium name="Lawrence Berkeley National Laboratory"/>
            <person name="Nybo J.L."/>
            <person name="Vesth T.C."/>
            <person name="Theobald S."/>
            <person name="Frisvad J.C."/>
            <person name="Larsen T.O."/>
            <person name="Kjaerboelling I."/>
            <person name="Rothschild-Mancinelli K."/>
            <person name="Lyhne E.K."/>
            <person name="Kogle M.E."/>
            <person name="Barry K."/>
            <person name="Clum A."/>
            <person name="Na H."/>
            <person name="Ledsgaard L."/>
            <person name="Lin J."/>
            <person name="Lipzen A."/>
            <person name="Kuo A."/>
            <person name="Riley R."/>
            <person name="Mondo S."/>
            <person name="Labutti K."/>
            <person name="Haridas S."/>
            <person name="Pangalinan J."/>
            <person name="Salamov A.A."/>
            <person name="Simmons B.A."/>
            <person name="Magnuson J.K."/>
            <person name="Chen J."/>
            <person name="Drula E."/>
            <person name="Henrissat B."/>
            <person name="Wiebenga A."/>
            <person name="Lubbers R.J."/>
            <person name="Gomes A.C."/>
            <person name="Makela M.R."/>
            <person name="Stajich J."/>
            <person name="Grigoriev I.V."/>
            <person name="Mortensen U.H."/>
            <person name="De Vries R.P."/>
            <person name="Baker S.E."/>
            <person name="Andersen M.R."/>
        </authorList>
    </citation>
    <scope>NUCLEOTIDE SEQUENCE [LARGE SCALE GENOMIC DNA]</scope>
    <source>
        <strain evidence="5 6">CBS 123904</strain>
    </source>
</reference>
<sequence length="608" mass="67310">MPAEIIIPVVIIGGGGCGLTLSSFLSNYGIDHVLIERHTGTSDLPKAHYLNQRTMEILQAHNMVDEIFQKTCPPRHMSQVAWQTSLGGHDALDRRLIHKIECFGGDGGSEYAQSYKRDAPLRSGNLPLFRLEPILKALAKRNNHGKILFGHQMLDFVEDDSRVRTTVVNGDGTKTIYRSQYLVAADGGRTVGPKLGIEMRGPRNITDMVSVHFSADLSEYWDDRYFACHFINGENGTVFESGAIVPMGPTWGSSSEEWVFHFGFAMDDEARHDESALVPRIRELLKTPDLVLQVHKISHWAIERVLADSYRKGRVFLAGDAGNRRPPTTGLGLNTAIEDSLNLAWKLAMVISGGAKDSILDTYEPERRAVGEINCDWGLFTFNNSAVINTVMGLLPGKKEHNKTQFELLLEDSDRGSTFRAQVARIIESQSVEFCAHGIELGFGYNKGLFLPDGSVPAKRDPLGLQYFPTTKPGHRLPHAWIEKSRGQIISTHHIVSHHLAFALITDEKGSTWVSAAGRIAACIGNNALIVAQIGDRCPYRDYEDSWAHLKGVQPGGAILVRPDNIVAWRSIYPSKRNGKELEEAVDILLGGLREDSEHNQGASRPKL</sequence>
<dbReference type="PRINTS" id="PR00420">
    <property type="entry name" value="RNGMNOXGNASE"/>
</dbReference>
<keyword evidence="1" id="KW-0285">Flavoprotein</keyword>